<accession>A0A1V0SKM3</accession>
<organism evidence="1">
    <name type="scientific">Klosneuvirus KNV1</name>
    <dbReference type="NCBI Taxonomy" id="1977640"/>
    <lineage>
        <taxon>Viruses</taxon>
        <taxon>Varidnaviria</taxon>
        <taxon>Bamfordvirae</taxon>
        <taxon>Nucleocytoviricota</taxon>
        <taxon>Megaviricetes</taxon>
        <taxon>Imitervirales</taxon>
        <taxon>Mimiviridae</taxon>
        <taxon>Klosneuvirinae</taxon>
        <taxon>Klosneuvirus</taxon>
    </lineage>
</organism>
<sequence>MELTDFLFRIHGKHYFPNGDISKVVQGPFKYDRLMEFLEGFIDHNNLKDLKVECNNSDYSYLGTYKFNENGSQLKMSLADNPVIPVGLFKFLTIETPNVKQKLQNIELNKYSYIIRDLTTVKPDVDVAWSYTSMLNNLNRIVDKNNIEKIKITVRDPKMYTNHLYGYIGKFKFNQDGSKLIPDLDTAIFQLSLFKTEINTKQIYEKLNHIVDDKKVVCNSVDLIVPRYIILNNTSARRSTLKDIKKYMETIPISEVKQVNICDLEEMTVYKFSLENMDFKSNNGKSLSLNLIDLLI</sequence>
<protein>
    <submittedName>
        <fullName evidence="1">Uncharacterized protein</fullName>
    </submittedName>
</protein>
<proteinExistence type="predicted"/>
<gene>
    <name evidence="1" type="ORF">Klosneuvirus_4_92</name>
</gene>
<name>A0A1V0SKM3_9VIRU</name>
<reference evidence="1" key="1">
    <citation type="journal article" date="2017" name="Science">
        <title>Giant viruses with an expanded complement of translation system components.</title>
        <authorList>
            <person name="Schulz F."/>
            <person name="Yutin N."/>
            <person name="Ivanova N.N."/>
            <person name="Ortega D.R."/>
            <person name="Lee T.K."/>
            <person name="Vierheilig J."/>
            <person name="Daims H."/>
            <person name="Horn M."/>
            <person name="Wagner M."/>
            <person name="Jensen G.J."/>
            <person name="Kyrpides N.C."/>
            <person name="Koonin E.V."/>
            <person name="Woyke T."/>
        </authorList>
    </citation>
    <scope>NUCLEOTIDE SEQUENCE</scope>
    <source>
        <strain evidence="1">KNV1</strain>
    </source>
</reference>
<evidence type="ECO:0000313" key="1">
    <source>
        <dbReference type="EMBL" id="ARF12277.1"/>
    </source>
</evidence>
<dbReference type="EMBL" id="KY684111">
    <property type="protein sequence ID" value="ARF12277.1"/>
    <property type="molecule type" value="Genomic_DNA"/>
</dbReference>